<evidence type="ECO:0000256" key="1">
    <source>
        <dbReference type="ARBA" id="ARBA00023015"/>
    </source>
</evidence>
<evidence type="ECO:0000313" key="6">
    <source>
        <dbReference type="EMBL" id="MBS9534763.1"/>
    </source>
</evidence>
<dbReference type="Pfam" id="PF21993">
    <property type="entry name" value="TetR_C_13_2"/>
    <property type="match status" value="1"/>
</dbReference>
<protein>
    <submittedName>
        <fullName evidence="6">TetR/AcrR family transcriptional regulator</fullName>
    </submittedName>
</protein>
<dbReference type="Pfam" id="PF00440">
    <property type="entry name" value="TetR_N"/>
    <property type="match status" value="1"/>
</dbReference>
<dbReference type="InterPro" id="IPR036271">
    <property type="entry name" value="Tet_transcr_reg_TetR-rel_C_sf"/>
</dbReference>
<feature type="domain" description="HTH tetR-type" evidence="5">
    <location>
        <begin position="5"/>
        <end position="65"/>
    </location>
</feature>
<dbReference type="InterPro" id="IPR054156">
    <property type="entry name" value="YxaF_TetR_C"/>
</dbReference>
<evidence type="ECO:0000256" key="4">
    <source>
        <dbReference type="PROSITE-ProRule" id="PRU00335"/>
    </source>
</evidence>
<dbReference type="SUPFAM" id="SSF48498">
    <property type="entry name" value="Tetracyclin repressor-like, C-terminal domain"/>
    <property type="match status" value="1"/>
</dbReference>
<dbReference type="InterPro" id="IPR009057">
    <property type="entry name" value="Homeodomain-like_sf"/>
</dbReference>
<dbReference type="EMBL" id="JAHCLR010000029">
    <property type="protein sequence ID" value="MBS9534763.1"/>
    <property type="molecule type" value="Genomic_DNA"/>
</dbReference>
<dbReference type="InterPro" id="IPR001647">
    <property type="entry name" value="HTH_TetR"/>
</dbReference>
<keyword evidence="2 4" id="KW-0238">DNA-binding</keyword>
<dbReference type="PANTHER" id="PTHR47506:SF3">
    <property type="entry name" value="HTH-TYPE TRANSCRIPTIONAL REGULATOR LMRA"/>
    <property type="match status" value="1"/>
</dbReference>
<sequence>MGPRSGTKTKMLGGAIELLRERGAAGVTVDAVLSRTKSPRGSVYHHFPGGRDQIMTESLALAGDVIGAVVEGVTAEGSVAALHRLREFWATTLRDSDFRAGCPVVSVAVGGSTADEHLLPAVAEIFARWHRVIAHQLVIEGVPRHRADRLATLAVAAIEGVLILCRAQRSTAPLDDVIAEFEVLFGPAAG</sequence>
<keyword evidence="1" id="KW-0805">Transcription regulation</keyword>
<dbReference type="PROSITE" id="PS50977">
    <property type="entry name" value="HTH_TETR_2"/>
    <property type="match status" value="1"/>
</dbReference>
<feature type="DNA-binding region" description="H-T-H motif" evidence="4">
    <location>
        <begin position="28"/>
        <end position="47"/>
    </location>
</feature>
<evidence type="ECO:0000256" key="3">
    <source>
        <dbReference type="ARBA" id="ARBA00023163"/>
    </source>
</evidence>
<dbReference type="Proteomes" id="UP001519535">
    <property type="component" value="Unassembled WGS sequence"/>
</dbReference>
<dbReference type="SUPFAM" id="SSF46689">
    <property type="entry name" value="Homeodomain-like"/>
    <property type="match status" value="1"/>
</dbReference>
<name>A0ABS5RKD3_9MYCO</name>
<organism evidence="6 7">
    <name type="scientific">Mycolicibacter acidiphilus</name>
    <dbReference type="NCBI Taxonomy" id="2835306"/>
    <lineage>
        <taxon>Bacteria</taxon>
        <taxon>Bacillati</taxon>
        <taxon>Actinomycetota</taxon>
        <taxon>Actinomycetes</taxon>
        <taxon>Mycobacteriales</taxon>
        <taxon>Mycobacteriaceae</taxon>
        <taxon>Mycolicibacter</taxon>
    </lineage>
</organism>
<evidence type="ECO:0000259" key="5">
    <source>
        <dbReference type="PROSITE" id="PS50977"/>
    </source>
</evidence>
<evidence type="ECO:0000313" key="7">
    <source>
        <dbReference type="Proteomes" id="UP001519535"/>
    </source>
</evidence>
<dbReference type="Gene3D" id="1.10.357.10">
    <property type="entry name" value="Tetracycline Repressor, domain 2"/>
    <property type="match status" value="1"/>
</dbReference>
<keyword evidence="7" id="KW-1185">Reference proteome</keyword>
<dbReference type="PANTHER" id="PTHR47506">
    <property type="entry name" value="TRANSCRIPTIONAL REGULATORY PROTEIN"/>
    <property type="match status" value="1"/>
</dbReference>
<proteinExistence type="predicted"/>
<gene>
    <name evidence="6" type="ORF">KIH27_14310</name>
</gene>
<reference evidence="6 7" key="1">
    <citation type="submission" date="2021-05" db="EMBL/GenBank/DDBJ databases">
        <title>Mycobacterium acidophilum sp. nov., an extremely acid-tolerant member of the genus Mycobacterium.</title>
        <authorList>
            <person name="Xia J."/>
        </authorList>
    </citation>
    <scope>NUCLEOTIDE SEQUENCE [LARGE SCALE GENOMIC DNA]</scope>
    <source>
        <strain evidence="6 7">M1</strain>
    </source>
</reference>
<comment type="caution">
    <text evidence="6">The sequence shown here is derived from an EMBL/GenBank/DDBJ whole genome shotgun (WGS) entry which is preliminary data.</text>
</comment>
<keyword evidence="3" id="KW-0804">Transcription</keyword>
<evidence type="ECO:0000256" key="2">
    <source>
        <dbReference type="ARBA" id="ARBA00023125"/>
    </source>
</evidence>
<accession>A0ABS5RKD3</accession>
<dbReference type="RefSeq" id="WP_214093632.1">
    <property type="nucleotide sequence ID" value="NZ_JAHCLR010000029.1"/>
</dbReference>